<sequence>MNGWRVLAVLLLLGNLALLGFGVLTGNSSQKAIDSPGLRAEWVGVERPWDQPVEVIRAPAPVAPKIDLKQGQAQLDTAIENASKQVFENPKSTQACWLWGPLLQSESARVQEALLNWGGETDRLERQVPVGYVVYLPQDIVNSGVGIDQLSGKGIADMFYITTPGPLQGTISLGLFRDLDRANAQKADLARRGVEGVQIRERLGPVRVFFELRGNASQIETVRSVFELNRKGELKPCELSTGG</sequence>
<dbReference type="EMBL" id="CP053084">
    <property type="protein sequence ID" value="QJR28499.1"/>
    <property type="molecule type" value="Genomic_DNA"/>
</dbReference>
<proteinExistence type="predicted"/>
<keyword evidence="2" id="KW-1185">Reference proteome</keyword>
<name>A0ABX6N295_9BURK</name>
<reference evidence="1 2" key="1">
    <citation type="submission" date="2020-05" db="EMBL/GenBank/DDBJ databases">
        <title>Compete genome of Limnobacter sp. SAORIC-580.</title>
        <authorList>
            <person name="Song J."/>
            <person name="Cho J.-C."/>
        </authorList>
    </citation>
    <scope>NUCLEOTIDE SEQUENCE [LARGE SCALE GENOMIC DNA]</scope>
    <source>
        <strain evidence="1 2">SAORIC-580</strain>
    </source>
</reference>
<accession>A0ABX6N295</accession>
<evidence type="ECO:0000313" key="1">
    <source>
        <dbReference type="EMBL" id="QJR28499.1"/>
    </source>
</evidence>
<evidence type="ECO:0008006" key="3">
    <source>
        <dbReference type="Google" id="ProtNLM"/>
    </source>
</evidence>
<evidence type="ECO:0000313" key="2">
    <source>
        <dbReference type="Proteomes" id="UP000501130"/>
    </source>
</evidence>
<protein>
    <recommendedName>
        <fullName evidence="3">SPOR domain-containing protein</fullName>
    </recommendedName>
</protein>
<organism evidence="1 2">
    <name type="scientific">Limnobacter profundi</name>
    <dbReference type="NCBI Taxonomy" id="2732163"/>
    <lineage>
        <taxon>Bacteria</taxon>
        <taxon>Pseudomonadati</taxon>
        <taxon>Pseudomonadota</taxon>
        <taxon>Betaproteobacteria</taxon>
        <taxon>Burkholderiales</taxon>
        <taxon>Burkholderiaceae</taxon>
        <taxon>Limnobacter</taxon>
    </lineage>
</organism>
<dbReference type="Proteomes" id="UP000501130">
    <property type="component" value="Chromosome"/>
</dbReference>
<gene>
    <name evidence="1" type="ORF">HKT17_01610</name>
</gene>
<dbReference type="RefSeq" id="WP_171097382.1">
    <property type="nucleotide sequence ID" value="NZ_CP053084.1"/>
</dbReference>